<proteinExistence type="predicted"/>
<dbReference type="EMBL" id="JANIIK010000113">
    <property type="protein sequence ID" value="KAJ3592183.1"/>
    <property type="molecule type" value="Genomic_DNA"/>
</dbReference>
<feature type="non-terminal residue" evidence="1">
    <location>
        <position position="58"/>
    </location>
</feature>
<protein>
    <submittedName>
        <fullName evidence="1">Uncharacterized protein</fullName>
    </submittedName>
</protein>
<organism evidence="1 2">
    <name type="scientific">Muraenolepis orangiensis</name>
    <name type="common">Patagonian moray cod</name>
    <dbReference type="NCBI Taxonomy" id="630683"/>
    <lineage>
        <taxon>Eukaryota</taxon>
        <taxon>Metazoa</taxon>
        <taxon>Chordata</taxon>
        <taxon>Craniata</taxon>
        <taxon>Vertebrata</taxon>
        <taxon>Euteleostomi</taxon>
        <taxon>Actinopterygii</taxon>
        <taxon>Neopterygii</taxon>
        <taxon>Teleostei</taxon>
        <taxon>Neoteleostei</taxon>
        <taxon>Acanthomorphata</taxon>
        <taxon>Zeiogadaria</taxon>
        <taxon>Gadariae</taxon>
        <taxon>Gadiformes</taxon>
        <taxon>Muraenolepidoidei</taxon>
        <taxon>Muraenolepididae</taxon>
        <taxon>Muraenolepis</taxon>
    </lineage>
</organism>
<dbReference type="AlphaFoldDB" id="A0A9Q0IBU1"/>
<dbReference type="Proteomes" id="UP001148018">
    <property type="component" value="Unassembled WGS sequence"/>
</dbReference>
<evidence type="ECO:0000313" key="2">
    <source>
        <dbReference type="Proteomes" id="UP001148018"/>
    </source>
</evidence>
<feature type="non-terminal residue" evidence="1">
    <location>
        <position position="1"/>
    </location>
</feature>
<reference evidence="1" key="1">
    <citation type="submission" date="2022-07" db="EMBL/GenBank/DDBJ databases">
        <title>Chromosome-level genome of Muraenolepis orangiensis.</title>
        <authorList>
            <person name="Kim J."/>
        </authorList>
    </citation>
    <scope>NUCLEOTIDE SEQUENCE</scope>
    <source>
        <strain evidence="1">KU_S4_2022</strain>
        <tissue evidence="1">Muscle</tissue>
    </source>
</reference>
<evidence type="ECO:0000313" key="1">
    <source>
        <dbReference type="EMBL" id="KAJ3592183.1"/>
    </source>
</evidence>
<sequence length="58" mass="5823">PLLKLLPGYGSGDLANTVVQLWSSCGPAGVQLWSSWGPAVVQLWSSCGPASSQPPGGG</sequence>
<comment type="caution">
    <text evidence="1">The sequence shown here is derived from an EMBL/GenBank/DDBJ whole genome shotgun (WGS) entry which is preliminary data.</text>
</comment>
<gene>
    <name evidence="1" type="ORF">NHX12_007311</name>
</gene>
<keyword evidence="2" id="KW-1185">Reference proteome</keyword>
<name>A0A9Q0IBU1_9TELE</name>
<accession>A0A9Q0IBU1</accession>